<dbReference type="Pfam" id="PF13328">
    <property type="entry name" value="HD_4"/>
    <property type="match status" value="1"/>
</dbReference>
<evidence type="ECO:0000313" key="1">
    <source>
        <dbReference type="EMBL" id="QDI04283.1"/>
    </source>
</evidence>
<name>A0A514EES6_9XANT</name>
<organism evidence="1 2">
    <name type="scientific">Xanthomonas cerealis pv. cerealis</name>
    <dbReference type="NCBI Taxonomy" id="152263"/>
    <lineage>
        <taxon>Bacteria</taxon>
        <taxon>Pseudomonadati</taxon>
        <taxon>Pseudomonadota</taxon>
        <taxon>Gammaproteobacteria</taxon>
        <taxon>Lysobacterales</taxon>
        <taxon>Lysobacteraceae</taxon>
        <taxon>Xanthomonas</taxon>
        <taxon>Xanthomonas translucens group</taxon>
        <taxon>Xanthomonas cerealis</taxon>
    </lineage>
</organism>
<gene>
    <name evidence="1" type="ORF">E4A48_11790</name>
</gene>
<dbReference type="Proteomes" id="UP000319349">
    <property type="component" value="Chromosome"/>
</dbReference>
<dbReference type="RefSeq" id="WP_142742479.1">
    <property type="nucleotide sequence ID" value="NZ_CP038228.1"/>
</dbReference>
<dbReference type="AlphaFoldDB" id="A0A514EES6"/>
<sequence>MTALTERYARAVDYARIAHAGQFRKGGTVPYFSHVLGVSTLVLEAGGDEDQAIAALLHDVVEDCGAGHEALIRAQFGDAVAAIVMGCTDASAERKAAQEDVPARRRDWRTRKQAYLAHLREATGAVLLVSACDKLYNARSIVADLEDPEVGVEVFERFTAGREGTLWYYAALHAVFAERGVALLRPFAAAVARMHALAGVVFAVDDAGALAAPSLA</sequence>
<dbReference type="Gene3D" id="1.10.3210.10">
    <property type="entry name" value="Hypothetical protein af1432"/>
    <property type="match status" value="1"/>
</dbReference>
<dbReference type="PANTHER" id="PTHR46246:SF1">
    <property type="entry name" value="GUANOSINE-3',5'-BIS(DIPHOSPHATE) 3'-PYROPHOSPHOHYDROLASE MESH1"/>
    <property type="match status" value="1"/>
</dbReference>
<dbReference type="SUPFAM" id="SSF109604">
    <property type="entry name" value="HD-domain/PDEase-like"/>
    <property type="match status" value="1"/>
</dbReference>
<accession>A0A514EES6</accession>
<protein>
    <submittedName>
        <fullName evidence="1">HD domain-containing protein</fullName>
    </submittedName>
</protein>
<reference evidence="1 2" key="1">
    <citation type="submission" date="2019-03" db="EMBL/GenBank/DDBJ databases">
        <title>Tal1 in Xanthomonas translucens pv. cerealis Contributes to Virulence in Bacterial Leaf Streak of Wheat.</title>
        <authorList>
            <person name="Shah S.M.A."/>
            <person name="Haq F."/>
            <person name="Ma W."/>
            <person name="Xu X."/>
            <person name="Wang S."/>
            <person name="Xu Z."/>
            <person name="Zou L."/>
            <person name="Zhu B."/>
            <person name="Chen G."/>
        </authorList>
    </citation>
    <scope>NUCLEOTIDE SEQUENCE [LARGE SCALE GENOMIC DNA]</scope>
    <source>
        <strain evidence="1 2">01</strain>
    </source>
</reference>
<keyword evidence="2" id="KW-1185">Reference proteome</keyword>
<evidence type="ECO:0000313" key="2">
    <source>
        <dbReference type="Proteomes" id="UP000319349"/>
    </source>
</evidence>
<dbReference type="PANTHER" id="PTHR46246">
    <property type="entry name" value="GUANOSINE-3',5'-BIS(DIPHOSPHATE) 3'-PYROPHOSPHOHYDROLASE MESH1"/>
    <property type="match status" value="1"/>
</dbReference>
<dbReference type="EMBL" id="CP038228">
    <property type="protein sequence ID" value="QDI04283.1"/>
    <property type="molecule type" value="Genomic_DNA"/>
</dbReference>
<dbReference type="InterPro" id="IPR052194">
    <property type="entry name" value="MESH1"/>
</dbReference>
<proteinExistence type="predicted"/>
<dbReference type="GO" id="GO:0008893">
    <property type="term" value="F:guanosine-3',5'-bis(diphosphate) 3'-diphosphatase activity"/>
    <property type="evidence" value="ECO:0007669"/>
    <property type="project" value="TreeGrafter"/>
</dbReference>